<dbReference type="EMBL" id="CP146369">
    <property type="protein sequence ID" value="WWT54863.1"/>
    <property type="molecule type" value="Genomic_DNA"/>
</dbReference>
<dbReference type="RefSeq" id="WP_291781052.1">
    <property type="nucleotide sequence ID" value="NZ_CP146369.1"/>
</dbReference>
<feature type="chain" id="PRO_5047432125" evidence="1">
    <location>
        <begin position="23"/>
        <end position="147"/>
    </location>
</feature>
<evidence type="ECO:0000313" key="3">
    <source>
        <dbReference type="Proteomes" id="UP001363460"/>
    </source>
</evidence>
<name>A0ABZ2IHN3_9CAUL</name>
<evidence type="ECO:0000256" key="1">
    <source>
        <dbReference type="SAM" id="SignalP"/>
    </source>
</evidence>
<dbReference type="Proteomes" id="UP001363460">
    <property type="component" value="Chromosome"/>
</dbReference>
<sequence length="147" mass="15579">MKPTVITIVAAVAALAASPALAESWHVVSRSSATVFMLDVDSITEASGARTAVLARVPASGPVDDLSYSAGEITIRCSANQSKPGVEVLYGPDGAEQERIDDGYDFDAIARNSLDSYIKDMLCDDQRGTLVYPSIRAFIEAGRPRAD</sequence>
<accession>A0ABZ2IHN3</accession>
<reference evidence="2 3" key="1">
    <citation type="submission" date="2024-02" db="EMBL/GenBank/DDBJ databases">
        <title>Distribution and functional of Brevundimonas-related endobacteria within Verticillium dahliae.</title>
        <authorList>
            <person name="Zeng H."/>
        </authorList>
    </citation>
    <scope>NUCLEOTIDE SEQUENCE [LARGE SCALE GENOMIC DNA]</scope>
    <source>
        <strain evidence="2 3">TRM 44200</strain>
    </source>
</reference>
<protein>
    <submittedName>
        <fullName evidence="2">Uncharacterized protein</fullName>
    </submittedName>
</protein>
<proteinExistence type="predicted"/>
<organism evidence="2 3">
    <name type="scientific">Brevundimonas olei</name>
    <dbReference type="NCBI Taxonomy" id="657642"/>
    <lineage>
        <taxon>Bacteria</taxon>
        <taxon>Pseudomonadati</taxon>
        <taxon>Pseudomonadota</taxon>
        <taxon>Alphaproteobacteria</taxon>
        <taxon>Caulobacterales</taxon>
        <taxon>Caulobacteraceae</taxon>
        <taxon>Brevundimonas</taxon>
    </lineage>
</organism>
<keyword evidence="1" id="KW-0732">Signal</keyword>
<feature type="signal peptide" evidence="1">
    <location>
        <begin position="1"/>
        <end position="22"/>
    </location>
</feature>
<keyword evidence="3" id="KW-1185">Reference proteome</keyword>
<gene>
    <name evidence="2" type="ORF">V8J38_00040</name>
</gene>
<evidence type="ECO:0000313" key="2">
    <source>
        <dbReference type="EMBL" id="WWT54863.1"/>
    </source>
</evidence>